<dbReference type="InterPro" id="IPR036259">
    <property type="entry name" value="MFS_trans_sf"/>
</dbReference>
<dbReference type="Proteomes" id="UP000198403">
    <property type="component" value="Unassembled WGS sequence"/>
</dbReference>
<feature type="domain" description="Major facilitator superfamily (MFS) profile" evidence="7">
    <location>
        <begin position="256"/>
        <end position="455"/>
    </location>
</feature>
<evidence type="ECO:0000256" key="1">
    <source>
        <dbReference type="ARBA" id="ARBA00004651"/>
    </source>
</evidence>
<dbReference type="EMBL" id="FZNO01000020">
    <property type="protein sequence ID" value="SNR70638.1"/>
    <property type="molecule type" value="Genomic_DNA"/>
</dbReference>
<feature type="transmembrane region" description="Helical" evidence="6">
    <location>
        <begin position="411"/>
        <end position="432"/>
    </location>
</feature>
<feature type="transmembrane region" description="Helical" evidence="6">
    <location>
        <begin position="379"/>
        <end position="399"/>
    </location>
</feature>
<feature type="transmembrane region" description="Helical" evidence="6">
    <location>
        <begin position="345"/>
        <end position="367"/>
    </location>
</feature>
<evidence type="ECO:0000256" key="2">
    <source>
        <dbReference type="ARBA" id="ARBA00022692"/>
    </source>
</evidence>
<keyword evidence="9" id="KW-1185">Reference proteome</keyword>
<feature type="region of interest" description="Disordered" evidence="5">
    <location>
        <begin position="1"/>
        <end position="33"/>
    </location>
</feature>
<keyword evidence="2 6" id="KW-0812">Transmembrane</keyword>
<dbReference type="PROSITE" id="PS50850">
    <property type="entry name" value="MFS"/>
    <property type="match status" value="1"/>
</dbReference>
<dbReference type="InterPro" id="IPR020846">
    <property type="entry name" value="MFS_dom"/>
</dbReference>
<evidence type="ECO:0000259" key="7">
    <source>
        <dbReference type="PROSITE" id="PS50850"/>
    </source>
</evidence>
<feature type="transmembrane region" description="Helical" evidence="6">
    <location>
        <begin position="286"/>
        <end position="310"/>
    </location>
</feature>
<feature type="transmembrane region" description="Helical" evidence="6">
    <location>
        <begin position="322"/>
        <end position="339"/>
    </location>
</feature>
<proteinExistence type="predicted"/>
<dbReference type="GO" id="GO:0022857">
    <property type="term" value="F:transmembrane transporter activity"/>
    <property type="evidence" value="ECO:0007669"/>
    <property type="project" value="InterPro"/>
</dbReference>
<feature type="transmembrane region" description="Helical" evidence="6">
    <location>
        <begin position="84"/>
        <end position="107"/>
    </location>
</feature>
<protein>
    <submittedName>
        <fullName evidence="8">Predicted arabinose efflux permease, MFS family</fullName>
    </submittedName>
</protein>
<feature type="compositionally biased region" description="Basic and acidic residues" evidence="5">
    <location>
        <begin position="18"/>
        <end position="33"/>
    </location>
</feature>
<feature type="transmembrane region" description="Helical" evidence="6">
    <location>
        <begin position="250"/>
        <end position="274"/>
    </location>
</feature>
<feature type="transmembrane region" description="Helical" evidence="6">
    <location>
        <begin position="207"/>
        <end position="229"/>
    </location>
</feature>
<dbReference type="PANTHER" id="PTHR23542:SF1">
    <property type="entry name" value="MAJOR FACILITATOR SUPERFAMILY (MFS) PROFILE DOMAIN-CONTAINING PROTEIN"/>
    <property type="match status" value="1"/>
</dbReference>
<dbReference type="AlphaFoldDB" id="A0A238YIL1"/>
<dbReference type="GO" id="GO:0005886">
    <property type="term" value="C:plasma membrane"/>
    <property type="evidence" value="ECO:0007669"/>
    <property type="project" value="UniProtKB-SubCell"/>
</dbReference>
<keyword evidence="3 6" id="KW-1133">Transmembrane helix</keyword>
<evidence type="ECO:0000256" key="5">
    <source>
        <dbReference type="SAM" id="MobiDB-lite"/>
    </source>
</evidence>
<comment type="subcellular location">
    <subcellularLocation>
        <location evidence="1">Cell membrane</location>
        <topology evidence="1">Multi-pass membrane protein</topology>
    </subcellularLocation>
</comment>
<evidence type="ECO:0000256" key="4">
    <source>
        <dbReference type="ARBA" id="ARBA00023136"/>
    </source>
</evidence>
<reference evidence="8 9" key="1">
    <citation type="submission" date="2017-06" db="EMBL/GenBank/DDBJ databases">
        <authorList>
            <person name="Kim H.J."/>
            <person name="Triplett B.A."/>
        </authorList>
    </citation>
    <scope>NUCLEOTIDE SEQUENCE [LARGE SCALE GENOMIC DNA]</scope>
    <source>
        <strain evidence="8 9">DSM 44272</strain>
    </source>
</reference>
<feature type="transmembrane region" description="Helical" evidence="6">
    <location>
        <begin position="119"/>
        <end position="139"/>
    </location>
</feature>
<feature type="transmembrane region" description="Helical" evidence="6">
    <location>
        <begin position="145"/>
        <end position="169"/>
    </location>
</feature>
<feature type="transmembrane region" description="Helical" evidence="6">
    <location>
        <begin position="45"/>
        <end position="64"/>
    </location>
</feature>
<feature type="transmembrane region" description="Helical" evidence="6">
    <location>
        <begin position="181"/>
        <end position="201"/>
    </location>
</feature>
<evidence type="ECO:0000256" key="6">
    <source>
        <dbReference type="SAM" id="Phobius"/>
    </source>
</evidence>
<gene>
    <name evidence="8" type="ORF">SAMN06272737_12041</name>
</gene>
<evidence type="ECO:0000256" key="3">
    <source>
        <dbReference type="ARBA" id="ARBA00022989"/>
    </source>
</evidence>
<evidence type="ECO:0000313" key="8">
    <source>
        <dbReference type="EMBL" id="SNR70638.1"/>
    </source>
</evidence>
<dbReference type="PANTHER" id="PTHR23542">
    <property type="match status" value="1"/>
</dbReference>
<sequence length="455" mass="46066">MRTGSPPVAVRLGAPPERPAEDVPHSPVARERENAVSTRTVFGPYARLFAVPGSTAFSFAGWVARLPIPMLGLGALLLVEGQTGSYGLAGAISGTLALSFSVASPQWARAMDRRGQGTVLRWAMAAYFLAGFGFVGVVVADGPRWSWFLLAALTGAAGPNIGSLVRARWAAALEDAHRRQTAFALEAVVDEVVFVVGPPLVTLLATLVVPPAGFLTGIVLGTVGGLWLAGQRETEPAVQPVDPDVPVRRFAALTSAVLVVAATYTAVGAVFGAVDVVVVGFADAEGAPAFAGLALAVYAGGSLVAGLAYGVLRLPGTLSSRFLATAVLFGAAAQLLWGVGSLAVLVGAGFLAGLTIAPVLVSGTSLVESRVPRSALTEALSWTTTGLTLGVTAGSALAGVAVDSWGAEAAFAVPALAAALAAVVALAGAPLLRVRAAPRAFPQDGREWVDRPAAG</sequence>
<organism evidence="8 9">
    <name type="scientific">Blastococcus mobilis</name>
    <dbReference type="NCBI Taxonomy" id="1938746"/>
    <lineage>
        <taxon>Bacteria</taxon>
        <taxon>Bacillati</taxon>
        <taxon>Actinomycetota</taxon>
        <taxon>Actinomycetes</taxon>
        <taxon>Geodermatophilales</taxon>
        <taxon>Geodermatophilaceae</taxon>
        <taxon>Blastococcus</taxon>
    </lineage>
</organism>
<dbReference type="SUPFAM" id="SSF103473">
    <property type="entry name" value="MFS general substrate transporter"/>
    <property type="match status" value="1"/>
</dbReference>
<accession>A0A238YIL1</accession>
<keyword evidence="4 6" id="KW-0472">Membrane</keyword>
<name>A0A238YIL1_9ACTN</name>
<evidence type="ECO:0000313" key="9">
    <source>
        <dbReference type="Proteomes" id="UP000198403"/>
    </source>
</evidence>
<dbReference type="Gene3D" id="1.20.1250.20">
    <property type="entry name" value="MFS general substrate transporter like domains"/>
    <property type="match status" value="2"/>
</dbReference>